<dbReference type="InterPro" id="IPR020503">
    <property type="entry name" value="Uncharacterised_Rv2561"/>
</dbReference>
<reference evidence="2" key="1">
    <citation type="submission" date="2016-10" db="EMBL/GenBank/DDBJ databases">
        <authorList>
            <person name="Varghese N."/>
            <person name="Submissions S."/>
        </authorList>
    </citation>
    <scope>NUCLEOTIDE SEQUENCE [LARGE SCALE GENOMIC DNA]</scope>
    <source>
        <strain evidence="2">Gh-67</strain>
    </source>
</reference>
<keyword evidence="2" id="KW-1185">Reference proteome</keyword>
<proteinExistence type="predicted"/>
<dbReference type="RefSeq" id="WP_091168699.1">
    <property type="nucleotide sequence ID" value="NZ_FNCG01000007.1"/>
</dbReference>
<dbReference type="Proteomes" id="UP000199705">
    <property type="component" value="Unassembled WGS sequence"/>
</dbReference>
<sequence>MEKDLKGNTLIIDISYYINFIEDIDTEIRPCIIDKLLRSIIRANHLSFLISEIEDDTILFSRYGPAFPVRIIWGQLEAILASFSCELDLLKYYVPAAHQPSVNIVIHYGNPGNFSKKERSELRGTIIAGTYSLLKNKTVLHTHALITNQYLEAQVQEAIPTEGQVCELYHASTPRNLSLHIGTFSKTA</sequence>
<evidence type="ECO:0008006" key="3">
    <source>
        <dbReference type="Google" id="ProtNLM"/>
    </source>
</evidence>
<organism evidence="1 2">
    <name type="scientific">Mucilaginibacter gossypii</name>
    <dbReference type="NCBI Taxonomy" id="551996"/>
    <lineage>
        <taxon>Bacteria</taxon>
        <taxon>Pseudomonadati</taxon>
        <taxon>Bacteroidota</taxon>
        <taxon>Sphingobacteriia</taxon>
        <taxon>Sphingobacteriales</taxon>
        <taxon>Sphingobacteriaceae</taxon>
        <taxon>Mucilaginibacter</taxon>
    </lineage>
</organism>
<evidence type="ECO:0000313" key="2">
    <source>
        <dbReference type="Proteomes" id="UP000199705"/>
    </source>
</evidence>
<dbReference type="EMBL" id="FNCG01000007">
    <property type="protein sequence ID" value="SDH17511.1"/>
    <property type="molecule type" value="Genomic_DNA"/>
</dbReference>
<dbReference type="STRING" id="551996.SAMN05192573_107130"/>
<dbReference type="AlphaFoldDB" id="A0A1G8A9F7"/>
<name>A0A1G8A9F7_9SPHI</name>
<evidence type="ECO:0000313" key="1">
    <source>
        <dbReference type="EMBL" id="SDH17511.1"/>
    </source>
</evidence>
<accession>A0A1G8A9F7</accession>
<dbReference type="Pfam" id="PF10851">
    <property type="entry name" value="DUF2652"/>
    <property type="match status" value="1"/>
</dbReference>
<gene>
    <name evidence="1" type="ORF">SAMN05192573_107130</name>
</gene>
<protein>
    <recommendedName>
        <fullName evidence="3">DUF2652 domain-containing protein</fullName>
    </recommendedName>
</protein>